<feature type="active site" description="Proton donor/acceptor" evidence="7">
    <location>
        <position position="285"/>
    </location>
</feature>
<dbReference type="CDD" id="cd16913">
    <property type="entry name" value="YkuD_like"/>
    <property type="match status" value="1"/>
</dbReference>
<dbReference type="PANTHER" id="PTHR41533:SF2">
    <property type="entry name" value="BLR7131 PROTEIN"/>
    <property type="match status" value="1"/>
</dbReference>
<keyword evidence="6 7" id="KW-0961">Cell wall biogenesis/degradation</keyword>
<keyword evidence="8" id="KW-0732">Signal</keyword>
<evidence type="ECO:0000256" key="6">
    <source>
        <dbReference type="ARBA" id="ARBA00023316"/>
    </source>
</evidence>
<evidence type="ECO:0000259" key="9">
    <source>
        <dbReference type="PROSITE" id="PS52029"/>
    </source>
</evidence>
<comment type="pathway">
    <text evidence="1 7">Cell wall biogenesis; peptidoglycan biosynthesis.</text>
</comment>
<comment type="caution">
    <text evidence="10">The sequence shown here is derived from an EMBL/GenBank/DDBJ whole genome shotgun (WGS) entry which is preliminary data.</text>
</comment>
<keyword evidence="3" id="KW-0808">Transferase</keyword>
<dbReference type="EMBL" id="BMIP01000002">
    <property type="protein sequence ID" value="GGD66161.1"/>
    <property type="molecule type" value="Genomic_DNA"/>
</dbReference>
<dbReference type="InterPro" id="IPR005490">
    <property type="entry name" value="LD_TPept_cat_dom"/>
</dbReference>
<dbReference type="GO" id="GO:0004180">
    <property type="term" value="F:carboxypeptidase activity"/>
    <property type="evidence" value="ECO:0007669"/>
    <property type="project" value="UniProtKB-ARBA"/>
</dbReference>
<dbReference type="PANTHER" id="PTHR41533">
    <property type="entry name" value="L,D-TRANSPEPTIDASE HI_1667-RELATED"/>
    <property type="match status" value="1"/>
</dbReference>
<evidence type="ECO:0000256" key="3">
    <source>
        <dbReference type="ARBA" id="ARBA00022679"/>
    </source>
</evidence>
<evidence type="ECO:0000256" key="4">
    <source>
        <dbReference type="ARBA" id="ARBA00022960"/>
    </source>
</evidence>
<protein>
    <recommendedName>
        <fullName evidence="9">L,D-TPase catalytic domain-containing protein</fullName>
    </recommendedName>
</protein>
<evidence type="ECO:0000256" key="7">
    <source>
        <dbReference type="PROSITE-ProRule" id="PRU01373"/>
    </source>
</evidence>
<dbReference type="GO" id="GO:0008360">
    <property type="term" value="P:regulation of cell shape"/>
    <property type="evidence" value="ECO:0007669"/>
    <property type="project" value="UniProtKB-UniRule"/>
</dbReference>
<organism evidence="10 11">
    <name type="scientific">Croceicoccus mobilis</name>
    <dbReference type="NCBI Taxonomy" id="1703339"/>
    <lineage>
        <taxon>Bacteria</taxon>
        <taxon>Pseudomonadati</taxon>
        <taxon>Pseudomonadota</taxon>
        <taxon>Alphaproteobacteria</taxon>
        <taxon>Sphingomonadales</taxon>
        <taxon>Erythrobacteraceae</taxon>
        <taxon>Croceicoccus</taxon>
    </lineage>
</organism>
<dbReference type="GO" id="GO:0009252">
    <property type="term" value="P:peptidoglycan biosynthetic process"/>
    <property type="evidence" value="ECO:0007669"/>
    <property type="project" value="UniProtKB-KW"/>
</dbReference>
<evidence type="ECO:0000256" key="2">
    <source>
        <dbReference type="ARBA" id="ARBA00005992"/>
    </source>
</evidence>
<sequence>MERGLVLLAAMLMGFAAAPVIAQGGSPPERAKWSPAEIAVLARWVEAAPLDALPSPSMRALDAARASDEAQAIDAAADALALELARGHLLGAATKAERAGWNITDSDADIDLPARIDRALAAGKLDRFFAGLAPAYPDYAVLKQALARETDAENRTTIARNMERWRWMPQRLGRDFIIVNAAAFKLALWRDGSHVGDWRVINGKTSTPTPVFQAEVTGVNLNPWWYVPASIVRESVGSLIRKSPQTAKARGYVWDASGVRQRPGPTNALGQMKLVMPNRFSVYLHDTPNKTLFEKEVRAFSHGCVRVGDALGFAATLLDTQMTREEVDAVVATNKSTVVDLNRPLAIYITYFTAMADDDGGVKIMPDIYRRDGRIRSVAMAPAPVKPVRLAAAGGCF</sequence>
<feature type="chain" id="PRO_5037134044" description="L,D-TPase catalytic domain-containing protein" evidence="8">
    <location>
        <begin position="23"/>
        <end position="397"/>
    </location>
</feature>
<proteinExistence type="inferred from homology"/>
<gene>
    <name evidence="10" type="ORF">GCM10010990_14570</name>
</gene>
<keyword evidence="4 7" id="KW-0133">Cell shape</keyword>
<accession>A0A917DS90</accession>
<dbReference type="Pfam" id="PF03734">
    <property type="entry name" value="YkuD"/>
    <property type="match status" value="1"/>
</dbReference>
<dbReference type="Gene3D" id="2.40.440.10">
    <property type="entry name" value="L,D-transpeptidase catalytic domain-like"/>
    <property type="match status" value="1"/>
</dbReference>
<evidence type="ECO:0000313" key="10">
    <source>
        <dbReference type="EMBL" id="GGD66161.1"/>
    </source>
</evidence>
<keyword evidence="5 7" id="KW-0573">Peptidoglycan synthesis</keyword>
<feature type="domain" description="L,D-TPase catalytic" evidence="9">
    <location>
        <begin position="175"/>
        <end position="332"/>
    </location>
</feature>
<dbReference type="InterPro" id="IPR052905">
    <property type="entry name" value="LD-transpeptidase_YkuD-like"/>
</dbReference>
<evidence type="ECO:0000256" key="1">
    <source>
        <dbReference type="ARBA" id="ARBA00004752"/>
    </source>
</evidence>
<dbReference type="GO" id="GO:0071555">
    <property type="term" value="P:cell wall organization"/>
    <property type="evidence" value="ECO:0007669"/>
    <property type="project" value="UniProtKB-UniRule"/>
</dbReference>
<evidence type="ECO:0000256" key="8">
    <source>
        <dbReference type="SAM" id="SignalP"/>
    </source>
</evidence>
<feature type="signal peptide" evidence="8">
    <location>
        <begin position="1"/>
        <end position="22"/>
    </location>
</feature>
<comment type="similarity">
    <text evidence="2">Belongs to the YkuD family.</text>
</comment>
<dbReference type="GO" id="GO:0016740">
    <property type="term" value="F:transferase activity"/>
    <property type="evidence" value="ECO:0007669"/>
    <property type="project" value="UniProtKB-KW"/>
</dbReference>
<dbReference type="Proteomes" id="UP000612349">
    <property type="component" value="Unassembled WGS sequence"/>
</dbReference>
<evidence type="ECO:0000313" key="11">
    <source>
        <dbReference type="Proteomes" id="UP000612349"/>
    </source>
</evidence>
<evidence type="ECO:0000256" key="5">
    <source>
        <dbReference type="ARBA" id="ARBA00022984"/>
    </source>
</evidence>
<dbReference type="Pfam" id="PF20142">
    <property type="entry name" value="Scaffold"/>
    <property type="match status" value="1"/>
</dbReference>
<feature type="active site" description="Nucleophile" evidence="7">
    <location>
        <position position="304"/>
    </location>
</feature>
<dbReference type="AlphaFoldDB" id="A0A917DS90"/>
<name>A0A917DS90_9SPHN</name>
<dbReference type="PROSITE" id="PS52029">
    <property type="entry name" value="LD_TPASE"/>
    <property type="match status" value="1"/>
</dbReference>
<dbReference type="InterPro" id="IPR045380">
    <property type="entry name" value="LD_TPept_scaffold_dom"/>
</dbReference>
<reference evidence="10" key="1">
    <citation type="journal article" date="2014" name="Int. J. Syst. Evol. Microbiol.">
        <title>Complete genome sequence of Corynebacterium casei LMG S-19264T (=DSM 44701T), isolated from a smear-ripened cheese.</title>
        <authorList>
            <consortium name="US DOE Joint Genome Institute (JGI-PGF)"/>
            <person name="Walter F."/>
            <person name="Albersmeier A."/>
            <person name="Kalinowski J."/>
            <person name="Ruckert C."/>
        </authorList>
    </citation>
    <scope>NUCLEOTIDE SEQUENCE</scope>
    <source>
        <strain evidence="10">CGMCC 1.15360</strain>
    </source>
</reference>
<dbReference type="SUPFAM" id="SSF141523">
    <property type="entry name" value="L,D-transpeptidase catalytic domain-like"/>
    <property type="match status" value="1"/>
</dbReference>
<keyword evidence="11" id="KW-1185">Reference proteome</keyword>
<reference evidence="10" key="2">
    <citation type="submission" date="2020-09" db="EMBL/GenBank/DDBJ databases">
        <authorList>
            <person name="Sun Q."/>
            <person name="Zhou Y."/>
        </authorList>
    </citation>
    <scope>NUCLEOTIDE SEQUENCE</scope>
    <source>
        <strain evidence="10">CGMCC 1.15360</strain>
    </source>
</reference>
<dbReference type="InterPro" id="IPR038063">
    <property type="entry name" value="Transpep_catalytic_dom"/>
</dbReference>